<dbReference type="AlphaFoldDB" id="A0A0F9K4G2"/>
<dbReference type="Pfam" id="PF00583">
    <property type="entry name" value="Acetyltransf_1"/>
    <property type="match status" value="1"/>
</dbReference>
<evidence type="ECO:0000259" key="1">
    <source>
        <dbReference type="PROSITE" id="PS51186"/>
    </source>
</evidence>
<accession>A0A0F9K4G2</accession>
<proteinExistence type="predicted"/>
<dbReference type="InterPro" id="IPR000182">
    <property type="entry name" value="GNAT_dom"/>
</dbReference>
<evidence type="ECO:0000313" key="2">
    <source>
        <dbReference type="EMBL" id="KKM76843.1"/>
    </source>
</evidence>
<sequence>MKIFLLVDICKDIWDGYDYVPDVIEKWLQEENCMNYGTFKDELKTEMVGFGRVKLYNNDIAWLEGGRIKVSYQRQGIGRKQMGYAIDYAYKVNAKVAQFDTSSKNYGSISLAEYYGFKRKKSMNVLDADRSEINLIETKNHEIKIISPDEAKEAYKNFDIGPGNEICMGWSYFPLNKISDEHGKWYLSNSDVILQKIDIKTTPNTESPREDEVWIIIYGDPQKAYDSIQFILQEELKNEKNKHFEVFCSLETANLVEKLGFSYYEGEPFGVVLFEKDM</sequence>
<comment type="caution">
    <text evidence="2">The sequence shown here is derived from an EMBL/GenBank/DDBJ whole genome shotgun (WGS) entry which is preliminary data.</text>
</comment>
<organism evidence="2">
    <name type="scientific">marine sediment metagenome</name>
    <dbReference type="NCBI Taxonomy" id="412755"/>
    <lineage>
        <taxon>unclassified sequences</taxon>
        <taxon>metagenomes</taxon>
        <taxon>ecological metagenomes</taxon>
    </lineage>
</organism>
<gene>
    <name evidence="2" type="ORF">LCGC14_1376050</name>
</gene>
<dbReference type="SUPFAM" id="SSF55729">
    <property type="entry name" value="Acyl-CoA N-acyltransferases (Nat)"/>
    <property type="match status" value="1"/>
</dbReference>
<dbReference type="PROSITE" id="PS51186">
    <property type="entry name" value="GNAT"/>
    <property type="match status" value="1"/>
</dbReference>
<protein>
    <recommendedName>
        <fullName evidence="1">N-acetyltransferase domain-containing protein</fullName>
    </recommendedName>
</protein>
<dbReference type="EMBL" id="LAZR01008737">
    <property type="protein sequence ID" value="KKM76843.1"/>
    <property type="molecule type" value="Genomic_DNA"/>
</dbReference>
<dbReference type="Gene3D" id="3.40.630.30">
    <property type="match status" value="1"/>
</dbReference>
<feature type="domain" description="N-acetyltransferase" evidence="1">
    <location>
        <begin position="1"/>
        <end position="142"/>
    </location>
</feature>
<dbReference type="GO" id="GO:0016747">
    <property type="term" value="F:acyltransferase activity, transferring groups other than amino-acyl groups"/>
    <property type="evidence" value="ECO:0007669"/>
    <property type="project" value="InterPro"/>
</dbReference>
<reference evidence="2" key="1">
    <citation type="journal article" date="2015" name="Nature">
        <title>Complex archaea that bridge the gap between prokaryotes and eukaryotes.</title>
        <authorList>
            <person name="Spang A."/>
            <person name="Saw J.H."/>
            <person name="Jorgensen S.L."/>
            <person name="Zaremba-Niedzwiedzka K."/>
            <person name="Martijn J."/>
            <person name="Lind A.E."/>
            <person name="van Eijk R."/>
            <person name="Schleper C."/>
            <person name="Guy L."/>
            <person name="Ettema T.J."/>
        </authorList>
    </citation>
    <scope>NUCLEOTIDE SEQUENCE</scope>
</reference>
<name>A0A0F9K4G2_9ZZZZ</name>
<dbReference type="InterPro" id="IPR016181">
    <property type="entry name" value="Acyl_CoA_acyltransferase"/>
</dbReference>